<accession>A0A8S5S3G3</accession>
<evidence type="ECO:0000313" key="1">
    <source>
        <dbReference type="EMBL" id="DAF45557.1"/>
    </source>
</evidence>
<protein>
    <submittedName>
        <fullName evidence="1">Uncharacterized protein</fullName>
    </submittedName>
</protein>
<dbReference type="EMBL" id="BK032514">
    <property type="protein sequence ID" value="DAF45557.1"/>
    <property type="molecule type" value="Genomic_DNA"/>
</dbReference>
<proteinExistence type="predicted"/>
<name>A0A8S5S3G3_9CAUD</name>
<sequence length="363" mass="42115">MKRIIISLLFIITVLCGYFYEKQKAIVYQKEVNEGLQQYLNERNNDEDRASSHVRKDVIDYTNQRPERREIAPSPLKQLKTQFMQPFKGRAFQELLDMSESLNSILHCDTLDVAQRASILSKITNKPYSEMNALVSEVDRCISECCDSPCFAAIQDSIIYSYTDETLDVYWYYKVQGQDSVLMFNIVEYKKDYPELYFLEDLTTDANMLDWKAMITAFAASARQSSQLDDSIYKATFEQIYAMGFIVGLNDGDCTAQQLFERAKHTAGMTPQEILTENYQNDLPEMDTFGLIKQIHDPQEFYDLITGDQKDFGFYFMLKGYEAAIRVLGCNDLIRKKYNNNQQRIVQKCRELYSAAYSSSCKE</sequence>
<reference evidence="1" key="1">
    <citation type="journal article" date="2021" name="Proc. Natl. Acad. Sci. U.S.A.">
        <title>A Catalog of Tens of Thousands of Viruses from Human Metagenomes Reveals Hidden Associations with Chronic Diseases.</title>
        <authorList>
            <person name="Tisza M.J."/>
            <person name="Buck C.B."/>
        </authorList>
    </citation>
    <scope>NUCLEOTIDE SEQUENCE</scope>
    <source>
        <strain evidence="1">CtBLh2</strain>
    </source>
</reference>
<organism evidence="1">
    <name type="scientific">Siphoviridae sp. ctBLh2</name>
    <dbReference type="NCBI Taxonomy" id="2827803"/>
    <lineage>
        <taxon>Viruses</taxon>
        <taxon>Duplodnaviria</taxon>
        <taxon>Heunggongvirae</taxon>
        <taxon>Uroviricota</taxon>
        <taxon>Caudoviricetes</taxon>
    </lineage>
</organism>